<dbReference type="CDD" id="cd03185">
    <property type="entry name" value="GST_C_Tau"/>
    <property type="match status" value="1"/>
</dbReference>
<dbReference type="InterPro" id="IPR040079">
    <property type="entry name" value="Glutathione_S-Trfase"/>
</dbReference>
<evidence type="ECO:0000259" key="7">
    <source>
        <dbReference type="PROSITE" id="PS50405"/>
    </source>
</evidence>
<dbReference type="CDD" id="cd03058">
    <property type="entry name" value="GST_N_Tau"/>
    <property type="match status" value="1"/>
</dbReference>
<dbReference type="SFLD" id="SFLDG00358">
    <property type="entry name" value="Main_(cytGST)"/>
    <property type="match status" value="1"/>
</dbReference>
<evidence type="ECO:0000256" key="4">
    <source>
        <dbReference type="RuleBase" id="RU003494"/>
    </source>
</evidence>
<dbReference type="PROSITE" id="PS50404">
    <property type="entry name" value="GST_NTER"/>
    <property type="match status" value="1"/>
</dbReference>
<dbReference type="EC" id="2.5.1.18" evidence="1"/>
<dbReference type="FunFam" id="3.40.30.10:FF:000014">
    <property type="entry name" value="Tau class glutathione S-transferase"/>
    <property type="match status" value="1"/>
</dbReference>
<dbReference type="GO" id="GO:0006749">
    <property type="term" value="P:glutathione metabolic process"/>
    <property type="evidence" value="ECO:0007669"/>
    <property type="project" value="InterPro"/>
</dbReference>
<dbReference type="PROSITE" id="PS50405">
    <property type="entry name" value="GST_CTER"/>
    <property type="match status" value="1"/>
</dbReference>
<reference evidence="8" key="2">
    <citation type="submission" date="2020-07" db="EMBL/GenBank/DDBJ databases">
        <authorList>
            <person name="Vera ALvarez R."/>
            <person name="Arias-Moreno D.M."/>
            <person name="Jimenez-Jacinto V."/>
            <person name="Jimenez-Bremont J.F."/>
            <person name="Swaminathan K."/>
            <person name="Moose S.P."/>
            <person name="Guerrero-Gonzalez M.L."/>
            <person name="Marino-Ramirez L."/>
            <person name="Landsman D."/>
            <person name="Rodriguez-Kessler M."/>
            <person name="Delgado-Sanchez P."/>
        </authorList>
    </citation>
    <scope>NUCLEOTIDE SEQUENCE</scope>
    <source>
        <tissue evidence="8">Cladode</tissue>
    </source>
</reference>
<dbReference type="PANTHER" id="PTHR11260:SF676">
    <property type="entry name" value="GLUTATHIONE S-TRANSFERASE U8"/>
    <property type="match status" value="1"/>
</dbReference>
<dbReference type="Pfam" id="PF02798">
    <property type="entry name" value="GST_N"/>
    <property type="match status" value="1"/>
</dbReference>
<comment type="catalytic activity">
    <reaction evidence="3">
        <text>RX + glutathione = an S-substituted glutathione + a halide anion + H(+)</text>
        <dbReference type="Rhea" id="RHEA:16437"/>
        <dbReference type="ChEBI" id="CHEBI:15378"/>
        <dbReference type="ChEBI" id="CHEBI:16042"/>
        <dbReference type="ChEBI" id="CHEBI:17792"/>
        <dbReference type="ChEBI" id="CHEBI:57925"/>
        <dbReference type="ChEBI" id="CHEBI:90779"/>
        <dbReference type="EC" id="2.5.1.18"/>
    </reaction>
</comment>
<keyword evidence="2 8" id="KW-0808">Transferase</keyword>
<dbReference type="InterPro" id="IPR045073">
    <property type="entry name" value="Omega/Tau-like"/>
</dbReference>
<evidence type="ECO:0000313" key="8">
    <source>
        <dbReference type="EMBL" id="MBA4677859.1"/>
    </source>
</evidence>
<feature type="domain" description="GST C-terminal" evidence="7">
    <location>
        <begin position="159"/>
        <end position="283"/>
    </location>
</feature>
<reference evidence="8" key="1">
    <citation type="journal article" date="2013" name="J. Plant Res.">
        <title>Effect of fungi and light on seed germination of three Opuntia species from semiarid lands of central Mexico.</title>
        <authorList>
            <person name="Delgado-Sanchez P."/>
            <person name="Jimenez-Bremont J.F."/>
            <person name="Guerrero-Gonzalez Mde L."/>
            <person name="Flores J."/>
        </authorList>
    </citation>
    <scope>NUCLEOTIDE SEQUENCE</scope>
    <source>
        <tissue evidence="8">Cladode</tissue>
    </source>
</reference>
<dbReference type="InterPro" id="IPR036282">
    <property type="entry name" value="Glutathione-S-Trfase_C_sf"/>
</dbReference>
<name>A0A7C9AWP3_OPUST</name>
<comment type="similarity">
    <text evidence="4">Belongs to the GST superfamily.</text>
</comment>
<dbReference type="Pfam" id="PF00043">
    <property type="entry name" value="GST_C"/>
    <property type="match status" value="1"/>
</dbReference>
<dbReference type="FunFam" id="1.20.1050.10:FF:000012">
    <property type="entry name" value="Tau class glutathione S-transferase"/>
    <property type="match status" value="1"/>
</dbReference>
<organism evidence="8">
    <name type="scientific">Opuntia streptacantha</name>
    <name type="common">Prickly pear cactus</name>
    <name type="synonym">Opuntia cardona</name>
    <dbReference type="NCBI Taxonomy" id="393608"/>
    <lineage>
        <taxon>Eukaryota</taxon>
        <taxon>Viridiplantae</taxon>
        <taxon>Streptophyta</taxon>
        <taxon>Embryophyta</taxon>
        <taxon>Tracheophyta</taxon>
        <taxon>Spermatophyta</taxon>
        <taxon>Magnoliopsida</taxon>
        <taxon>eudicotyledons</taxon>
        <taxon>Gunneridae</taxon>
        <taxon>Pentapetalae</taxon>
        <taxon>Caryophyllales</taxon>
        <taxon>Cactineae</taxon>
        <taxon>Cactaceae</taxon>
        <taxon>Opuntioideae</taxon>
        <taxon>Opuntia</taxon>
    </lineage>
</organism>
<dbReference type="GO" id="GO:0005737">
    <property type="term" value="C:cytoplasm"/>
    <property type="evidence" value="ECO:0007669"/>
    <property type="project" value="TreeGrafter"/>
</dbReference>
<dbReference type="PANTHER" id="PTHR11260">
    <property type="entry name" value="GLUTATHIONE S-TRANSFERASE, GST, SUPERFAMILY, GST DOMAIN CONTAINING"/>
    <property type="match status" value="1"/>
</dbReference>
<feature type="region of interest" description="Disordered" evidence="5">
    <location>
        <begin position="1"/>
        <end position="38"/>
    </location>
</feature>
<feature type="domain" description="GST N-terminal" evidence="6">
    <location>
        <begin position="75"/>
        <end position="154"/>
    </location>
</feature>
<dbReference type="InterPro" id="IPR036249">
    <property type="entry name" value="Thioredoxin-like_sf"/>
</dbReference>
<dbReference type="InterPro" id="IPR004046">
    <property type="entry name" value="GST_C"/>
</dbReference>
<dbReference type="Gene3D" id="3.40.30.10">
    <property type="entry name" value="Glutaredoxin"/>
    <property type="match status" value="1"/>
</dbReference>
<evidence type="ECO:0000259" key="6">
    <source>
        <dbReference type="PROSITE" id="PS50404"/>
    </source>
</evidence>
<dbReference type="InterPro" id="IPR004045">
    <property type="entry name" value="Glutathione_S-Trfase_N"/>
</dbReference>
<dbReference type="InterPro" id="IPR045074">
    <property type="entry name" value="GST_C_Tau"/>
</dbReference>
<dbReference type="InterPro" id="IPR010987">
    <property type="entry name" value="Glutathione-S-Trfase_C-like"/>
</dbReference>
<accession>A0A7C9AWP3</accession>
<dbReference type="Gene3D" id="1.20.1050.10">
    <property type="match status" value="1"/>
</dbReference>
<dbReference type="AlphaFoldDB" id="A0A7C9AWP3"/>
<evidence type="ECO:0000256" key="2">
    <source>
        <dbReference type="ARBA" id="ARBA00022679"/>
    </source>
</evidence>
<sequence length="297" mass="34479">MYLPHLTLPPSPTCERERGRERKRKRERGEEEEKERKKKDKYLNIGLRRGRYICVNQHRGQISQKRGEFKEVVMEEVRVLGLWASPYSFRVEEALKMKGVEYEYAEIDIMNKTQGLLDCNPVHKKVPVLLHTGKPIAESLVIMEYIDQVWKGESLLPSDPYERAQARFWAKFIDDQLTPAARRVLMGQGEDAEKAREEAENFLKVIEEEIKGGNKAFQGKTMGYIDLVGSVVTYWFPVLQEATGKELVTEDKYPAIWAWGERVLSCPAIKEHLPPWDKLVAYFRVFVAYLNSRSPNS</sequence>
<dbReference type="SUPFAM" id="SSF52833">
    <property type="entry name" value="Thioredoxin-like"/>
    <property type="match status" value="1"/>
</dbReference>
<proteinExistence type="inferred from homology"/>
<dbReference type="SFLD" id="SFLDS00019">
    <property type="entry name" value="Glutathione_Transferase_(cytos"/>
    <property type="match status" value="1"/>
</dbReference>
<dbReference type="GO" id="GO:0004364">
    <property type="term" value="F:glutathione transferase activity"/>
    <property type="evidence" value="ECO:0007669"/>
    <property type="project" value="UniProtKB-EC"/>
</dbReference>
<evidence type="ECO:0000256" key="1">
    <source>
        <dbReference type="ARBA" id="ARBA00012452"/>
    </source>
</evidence>
<dbReference type="SUPFAM" id="SSF47616">
    <property type="entry name" value="GST C-terminal domain-like"/>
    <property type="match status" value="1"/>
</dbReference>
<dbReference type="SFLD" id="SFLDG01152">
    <property type="entry name" value="Main.3:_Omega-_and_Tau-like"/>
    <property type="match status" value="1"/>
</dbReference>
<evidence type="ECO:0000256" key="3">
    <source>
        <dbReference type="ARBA" id="ARBA00047960"/>
    </source>
</evidence>
<dbReference type="EMBL" id="GISG01276745">
    <property type="protein sequence ID" value="MBA4677859.1"/>
    <property type="molecule type" value="Transcribed_RNA"/>
</dbReference>
<evidence type="ECO:0000256" key="5">
    <source>
        <dbReference type="SAM" id="MobiDB-lite"/>
    </source>
</evidence>
<protein>
    <recommendedName>
        <fullName evidence="1">glutathione transferase</fullName>
        <ecNumber evidence="1">2.5.1.18</ecNumber>
    </recommendedName>
</protein>